<gene>
    <name evidence="1" type="ORF">SAMN05444414_103206</name>
</gene>
<dbReference type="OrthoDB" id="1679673at2"/>
<dbReference type="STRING" id="1054996.SAMN05444414_103206"/>
<name>A0A1M6WZY7_9RHOB</name>
<sequence>MKTLMPYALAASLCLPVTQPGAHPHIFVDVALRFTADGEGRLAEVEVTWSYDDFFSLLILSDMGLDPDGDSVLSAAELATLKGFDLVEWPEGFEGDLFMYQGETKIALDHPVPTGATLRDGRIIATHTRSFGPLSGEPLRVEAYDPTYYVAYSLAGPITLPGGCAHKITKPDLDESQEKFRQMLSGMTAEEEFAGVDVGNLYSDSLTVTCTAPS</sequence>
<protein>
    <submittedName>
        <fullName evidence="1">ABC-type uncharacterized transport system, substrate-binding protein</fullName>
    </submittedName>
</protein>
<proteinExistence type="predicted"/>
<evidence type="ECO:0000313" key="2">
    <source>
        <dbReference type="Proteomes" id="UP000184191"/>
    </source>
</evidence>
<dbReference type="Proteomes" id="UP000184191">
    <property type="component" value="Unassembled WGS sequence"/>
</dbReference>
<dbReference type="RefSeq" id="WP_073195580.1">
    <property type="nucleotide sequence ID" value="NZ_FRBN01000003.1"/>
</dbReference>
<accession>A0A1M6WZY7</accession>
<reference evidence="2" key="1">
    <citation type="submission" date="2016-11" db="EMBL/GenBank/DDBJ databases">
        <authorList>
            <person name="Varghese N."/>
            <person name="Submissions S."/>
        </authorList>
    </citation>
    <scope>NUCLEOTIDE SEQUENCE [LARGE SCALE GENOMIC DNA]</scope>
    <source>
        <strain evidence="2">DSM 29327</strain>
    </source>
</reference>
<dbReference type="AlphaFoldDB" id="A0A1M6WZY7"/>
<evidence type="ECO:0000313" key="1">
    <source>
        <dbReference type="EMBL" id="SHK99233.1"/>
    </source>
</evidence>
<keyword evidence="2" id="KW-1185">Reference proteome</keyword>
<organism evidence="1 2">
    <name type="scientific">Roseovarius marisflavi</name>
    <dbReference type="NCBI Taxonomy" id="1054996"/>
    <lineage>
        <taxon>Bacteria</taxon>
        <taxon>Pseudomonadati</taxon>
        <taxon>Pseudomonadota</taxon>
        <taxon>Alphaproteobacteria</taxon>
        <taxon>Rhodobacterales</taxon>
        <taxon>Roseobacteraceae</taxon>
        <taxon>Roseovarius</taxon>
    </lineage>
</organism>
<dbReference type="InterPro" id="IPR010412">
    <property type="entry name" value="DUF1007"/>
</dbReference>
<dbReference type="EMBL" id="FRBN01000003">
    <property type="protein sequence ID" value="SHK99233.1"/>
    <property type="molecule type" value="Genomic_DNA"/>
</dbReference>
<dbReference type="Pfam" id="PF06226">
    <property type="entry name" value="DUF1007"/>
    <property type="match status" value="1"/>
</dbReference>